<protein>
    <submittedName>
        <fullName evidence="2">Ynd</fullName>
    </submittedName>
</protein>
<dbReference type="InterPro" id="IPR021561">
    <property type="entry name" value="AbiEi_3"/>
</dbReference>
<proteinExistence type="predicted"/>
<accession>A0A3B0TIF0</accession>
<dbReference type="AlphaFoldDB" id="A0A3B0TIF0"/>
<sequence>MSIQNKEKLNQLYDLLPEGAIVSSRWLQEKGYSCQLIFKYARTGWLKSVGRGAYCRPTTEVTWRGLIASWQNVDKGAFHVGGETALNLQGFAHYLKFSGEGQIYLFGHSAIPAWVKQVALKEFFRFKSGCISEESKKTLGLTETPSMISGWMLKVSGPERAILETLEEVRDEFTFTFAAELMEGLTTLRPKLVNQLLQICSNIRVKRLFMFMAKYYNHAWVKQIQERTVELGKGKRVVVQKGKLNKEYLITVPKIFYDRSK</sequence>
<organism evidence="2">
    <name type="scientific">hydrothermal vent metagenome</name>
    <dbReference type="NCBI Taxonomy" id="652676"/>
    <lineage>
        <taxon>unclassified sequences</taxon>
        <taxon>metagenomes</taxon>
        <taxon>ecological metagenomes</taxon>
    </lineage>
</organism>
<name>A0A3B0TIF0_9ZZZZ</name>
<evidence type="ECO:0000313" key="2">
    <source>
        <dbReference type="EMBL" id="VAW11929.1"/>
    </source>
</evidence>
<dbReference type="InterPro" id="IPR033455">
    <property type="entry name" value="AbiEi_3_N"/>
</dbReference>
<evidence type="ECO:0000259" key="1">
    <source>
        <dbReference type="Pfam" id="PF17194"/>
    </source>
</evidence>
<dbReference type="Pfam" id="PF11459">
    <property type="entry name" value="AbiEi_3"/>
    <property type="match status" value="1"/>
</dbReference>
<dbReference type="EMBL" id="UOEN01000057">
    <property type="protein sequence ID" value="VAW11929.1"/>
    <property type="molecule type" value="Genomic_DNA"/>
</dbReference>
<dbReference type="Pfam" id="PF17194">
    <property type="entry name" value="AbiEi_3_N"/>
    <property type="match status" value="1"/>
</dbReference>
<feature type="domain" description="Transcriptional regulator AbiEi antitoxin N-terminal" evidence="1">
    <location>
        <begin position="5"/>
        <end position="97"/>
    </location>
</feature>
<gene>
    <name evidence="2" type="ORF">MNBD_BACTEROID05-1140</name>
</gene>
<reference evidence="2" key="1">
    <citation type="submission" date="2018-06" db="EMBL/GenBank/DDBJ databases">
        <authorList>
            <person name="Zhirakovskaya E."/>
        </authorList>
    </citation>
    <scope>NUCLEOTIDE SEQUENCE</scope>
</reference>